<dbReference type="Gene3D" id="3.90.180.10">
    <property type="entry name" value="Medium-chain alcohol dehydrogenases, catalytic domain"/>
    <property type="match status" value="1"/>
</dbReference>
<evidence type="ECO:0000259" key="4">
    <source>
        <dbReference type="SMART" id="SM00829"/>
    </source>
</evidence>
<dbReference type="InterPro" id="IPR020843">
    <property type="entry name" value="ER"/>
</dbReference>
<evidence type="ECO:0000256" key="3">
    <source>
        <dbReference type="ARBA" id="ARBA00038249"/>
    </source>
</evidence>
<dbReference type="SUPFAM" id="SSF50129">
    <property type="entry name" value="GroES-like"/>
    <property type="match status" value="1"/>
</dbReference>
<dbReference type="InterPro" id="IPR013154">
    <property type="entry name" value="ADH-like_N"/>
</dbReference>
<dbReference type="GO" id="GO:0005739">
    <property type="term" value="C:mitochondrion"/>
    <property type="evidence" value="ECO:0007669"/>
    <property type="project" value="TreeGrafter"/>
</dbReference>
<gene>
    <name evidence="5" type="primary">AST1</name>
    <name evidence="5" type="ORF">AWJ20_953</name>
</gene>
<evidence type="ECO:0000313" key="5">
    <source>
        <dbReference type="EMBL" id="ANB12686.1"/>
    </source>
</evidence>
<protein>
    <submittedName>
        <fullName evidence="5">Ast1p</fullName>
    </submittedName>
</protein>
<dbReference type="GO" id="GO:0016491">
    <property type="term" value="F:oxidoreductase activity"/>
    <property type="evidence" value="ECO:0007669"/>
    <property type="project" value="InterPro"/>
</dbReference>
<reference evidence="5 6" key="1">
    <citation type="submission" date="2016-02" db="EMBL/GenBank/DDBJ databases">
        <title>Complete genome sequence and transcriptome regulation of the pentose utilising yeast Sugiyamaella lignohabitans.</title>
        <authorList>
            <person name="Bellasio M."/>
            <person name="Peymann A."/>
            <person name="Valli M."/>
            <person name="Sipitzky M."/>
            <person name="Graf A."/>
            <person name="Sauer M."/>
            <person name="Marx H."/>
            <person name="Mattanovich D."/>
        </authorList>
    </citation>
    <scope>NUCLEOTIDE SEQUENCE [LARGE SCALE GENOMIC DNA]</scope>
    <source>
        <strain evidence="5 6">CBS 10342</strain>
    </source>
</reference>
<dbReference type="Pfam" id="PF13602">
    <property type="entry name" value="ADH_zinc_N_2"/>
    <property type="match status" value="1"/>
</dbReference>
<name>A0A167DAR0_9ASCO</name>
<organism evidence="5 6">
    <name type="scientific">Sugiyamaella lignohabitans</name>
    <dbReference type="NCBI Taxonomy" id="796027"/>
    <lineage>
        <taxon>Eukaryota</taxon>
        <taxon>Fungi</taxon>
        <taxon>Dikarya</taxon>
        <taxon>Ascomycota</taxon>
        <taxon>Saccharomycotina</taxon>
        <taxon>Dipodascomycetes</taxon>
        <taxon>Dipodascales</taxon>
        <taxon>Trichomonascaceae</taxon>
        <taxon>Sugiyamaella</taxon>
    </lineage>
</organism>
<proteinExistence type="inferred from homology"/>
<comment type="subcellular location">
    <subcellularLocation>
        <location evidence="1">Lipid droplet</location>
    </subcellularLocation>
</comment>
<dbReference type="SUPFAM" id="SSF51735">
    <property type="entry name" value="NAD(P)-binding Rossmann-fold domains"/>
    <property type="match status" value="1"/>
</dbReference>
<evidence type="ECO:0000256" key="2">
    <source>
        <dbReference type="ARBA" id="ARBA00022677"/>
    </source>
</evidence>
<dbReference type="Pfam" id="PF08240">
    <property type="entry name" value="ADH_N"/>
    <property type="match status" value="1"/>
</dbReference>
<dbReference type="GeneID" id="30038042"/>
<dbReference type="Gene3D" id="3.40.50.720">
    <property type="entry name" value="NAD(P)-binding Rossmann-like Domain"/>
    <property type="match status" value="1"/>
</dbReference>
<dbReference type="PANTHER" id="PTHR11695:SF294">
    <property type="entry name" value="RETICULON-4-INTERACTING PROTEIN 1, MITOCHONDRIAL"/>
    <property type="match status" value="1"/>
</dbReference>
<dbReference type="InterPro" id="IPR050700">
    <property type="entry name" value="YIM1/Zinc_Alcohol_DH_Fams"/>
</dbReference>
<dbReference type="InterPro" id="IPR036291">
    <property type="entry name" value="NAD(P)-bd_dom_sf"/>
</dbReference>
<keyword evidence="6" id="KW-1185">Reference proteome</keyword>
<feature type="domain" description="Enoyl reductase (ER)" evidence="4">
    <location>
        <begin position="12"/>
        <end position="353"/>
    </location>
</feature>
<dbReference type="AlphaFoldDB" id="A0A167DAR0"/>
<dbReference type="Proteomes" id="UP000189580">
    <property type="component" value="Chromosome a"/>
</dbReference>
<dbReference type="SMART" id="SM00829">
    <property type="entry name" value="PKS_ER"/>
    <property type="match status" value="1"/>
</dbReference>
<accession>A0A167DAR0</accession>
<dbReference type="EMBL" id="CP014501">
    <property type="protein sequence ID" value="ANB12686.1"/>
    <property type="molecule type" value="Genomic_DNA"/>
</dbReference>
<keyword evidence="2" id="KW-0551">Lipid droplet</keyword>
<dbReference type="OrthoDB" id="3509362at2759"/>
<dbReference type="InterPro" id="IPR011032">
    <property type="entry name" value="GroES-like_sf"/>
</dbReference>
<comment type="similarity">
    <text evidence="3">Belongs to the YIM1 family.</text>
</comment>
<dbReference type="RefSeq" id="XP_018735163.1">
    <property type="nucleotide sequence ID" value="XM_018882923.1"/>
</dbReference>
<dbReference type="GO" id="GO:0005811">
    <property type="term" value="C:lipid droplet"/>
    <property type="evidence" value="ECO:0007669"/>
    <property type="project" value="UniProtKB-SubCell"/>
</dbReference>
<dbReference type="PANTHER" id="PTHR11695">
    <property type="entry name" value="ALCOHOL DEHYDROGENASE RELATED"/>
    <property type="match status" value="1"/>
</dbReference>
<evidence type="ECO:0000313" key="6">
    <source>
        <dbReference type="Proteomes" id="UP000189580"/>
    </source>
</evidence>
<evidence type="ECO:0000256" key="1">
    <source>
        <dbReference type="ARBA" id="ARBA00004502"/>
    </source>
</evidence>
<dbReference type="KEGG" id="slb:AWJ20_953"/>
<sequence>MATTSFEALTYKRAGKLRFVKNPIPSNIGPTSVLIKIRCAALNPVDIKLANLAPLSFVPGEKAVGRDYSGDIVKVGDAITNQFQPGDRVCGMLAKIWGTGTLATHIVIDINKQAVIKVPNGLSYEEAAAFPLCFGTAYQALAAADPKLLRGPDSSVLILGGATTVGSFAIQLAKQHFGVDKVVATCSTSSESYVRELGADITVDYRKSKDLAKDIINVVNTDLDGKRFAFVLDCIGGYEVVSQFPKLLLPSRTGSAFISIVGDVSSSDYTASHILSYLYRLPFMATRIFFGRLYGINYHIRFVSPTHEWVKKAKDIFEQNHIKVTIDSVYPLKDWKQGWTKLDSQRSRGKVVIAIE</sequence>